<dbReference type="GO" id="GO:0004519">
    <property type="term" value="F:endonuclease activity"/>
    <property type="evidence" value="ECO:0007669"/>
    <property type="project" value="InterPro"/>
</dbReference>
<protein>
    <recommendedName>
        <fullName evidence="1">Restriction endonuclease type IV Mrr domain-containing protein</fullName>
    </recommendedName>
</protein>
<dbReference type="SUPFAM" id="SSF52980">
    <property type="entry name" value="Restriction endonuclease-like"/>
    <property type="match status" value="1"/>
</dbReference>
<dbReference type="GO" id="GO:0009307">
    <property type="term" value="P:DNA restriction-modification system"/>
    <property type="evidence" value="ECO:0007669"/>
    <property type="project" value="InterPro"/>
</dbReference>
<evidence type="ECO:0000259" key="1">
    <source>
        <dbReference type="Pfam" id="PF04471"/>
    </source>
</evidence>
<sequence>QGFPMILIPAGEAIFLYTINTFNYLFQKLAKYGWFGGNIYWTKEIKKIMSNNPVYPCSPFYKSDKISEKVKNATNILTEEIKKYPKMLQNISGKDFEKILCSILKSLGVNIQSNVHVLGAEIDLLLLEFDEHGKTEFTIIECKHRMRSQKVVGINQVMRLYGLKEALKKDINIKNAFIVSTTGFSSNAQQFSKLYKMDLFNYQSFLEWVTEHNLFSEPLHFPLFKLIIVDRYGRFCLSKHLNSYLKVHNPSTFIIIGVMDRIEIWNSFIWEKEREKLEKEGWDFEEPELNELEKLGKYS</sequence>
<organism evidence="2">
    <name type="scientific">marine sediment metagenome</name>
    <dbReference type="NCBI Taxonomy" id="412755"/>
    <lineage>
        <taxon>unclassified sequences</taxon>
        <taxon>metagenomes</taxon>
        <taxon>ecological metagenomes</taxon>
    </lineage>
</organism>
<dbReference type="Gene3D" id="3.40.1550.20">
    <property type="entry name" value="Transcriptional regulator MraZ domain"/>
    <property type="match status" value="1"/>
</dbReference>
<dbReference type="InterPro" id="IPR007560">
    <property type="entry name" value="Restrct_endonuc_IV_Mrr"/>
</dbReference>
<dbReference type="Pfam" id="PF04471">
    <property type="entry name" value="Mrr_cat"/>
    <property type="match status" value="1"/>
</dbReference>
<dbReference type="SUPFAM" id="SSF89447">
    <property type="entry name" value="AbrB/MazE/MraZ-like"/>
    <property type="match status" value="1"/>
</dbReference>
<proteinExistence type="predicted"/>
<dbReference type="InterPro" id="IPR037914">
    <property type="entry name" value="SpoVT-AbrB_sf"/>
</dbReference>
<dbReference type="InterPro" id="IPR011856">
    <property type="entry name" value="tRNA_endonuc-like_dom_sf"/>
</dbReference>
<dbReference type="GO" id="GO:0003677">
    <property type="term" value="F:DNA binding"/>
    <property type="evidence" value="ECO:0007669"/>
    <property type="project" value="InterPro"/>
</dbReference>
<dbReference type="Gene3D" id="3.40.1350.10">
    <property type="match status" value="1"/>
</dbReference>
<name>X1P037_9ZZZZ</name>
<gene>
    <name evidence="2" type="ORF">S06H3_25811</name>
</gene>
<evidence type="ECO:0000313" key="2">
    <source>
        <dbReference type="EMBL" id="GAI24269.1"/>
    </source>
</evidence>
<dbReference type="EMBL" id="BARV01014874">
    <property type="protein sequence ID" value="GAI24269.1"/>
    <property type="molecule type" value="Genomic_DNA"/>
</dbReference>
<comment type="caution">
    <text evidence="2">The sequence shown here is derived from an EMBL/GenBank/DDBJ whole genome shotgun (WGS) entry which is preliminary data.</text>
</comment>
<dbReference type="AlphaFoldDB" id="X1P037"/>
<dbReference type="InterPro" id="IPR038619">
    <property type="entry name" value="MraZ_sf"/>
</dbReference>
<feature type="non-terminal residue" evidence="2">
    <location>
        <position position="299"/>
    </location>
</feature>
<accession>X1P037</accession>
<reference evidence="2" key="1">
    <citation type="journal article" date="2014" name="Front. Microbiol.">
        <title>High frequency of phylogenetically diverse reductive dehalogenase-homologous genes in deep subseafloor sedimentary metagenomes.</title>
        <authorList>
            <person name="Kawai M."/>
            <person name="Futagami T."/>
            <person name="Toyoda A."/>
            <person name="Takaki Y."/>
            <person name="Nishi S."/>
            <person name="Hori S."/>
            <person name="Arai W."/>
            <person name="Tsubouchi T."/>
            <person name="Morono Y."/>
            <person name="Uchiyama I."/>
            <person name="Ito T."/>
            <person name="Fujiyama A."/>
            <person name="Inagaki F."/>
            <person name="Takami H."/>
        </authorList>
    </citation>
    <scope>NUCLEOTIDE SEQUENCE</scope>
    <source>
        <strain evidence="2">Expedition CK06-06</strain>
    </source>
</reference>
<feature type="domain" description="Restriction endonuclease type IV Mrr" evidence="1">
    <location>
        <begin position="88"/>
        <end position="209"/>
    </location>
</feature>
<dbReference type="InterPro" id="IPR011335">
    <property type="entry name" value="Restrct_endonuc-II-like"/>
</dbReference>
<feature type="non-terminal residue" evidence="2">
    <location>
        <position position="1"/>
    </location>
</feature>